<evidence type="ECO:0000256" key="1">
    <source>
        <dbReference type="ARBA" id="ARBA00004141"/>
    </source>
</evidence>
<feature type="region of interest" description="Disordered" evidence="9">
    <location>
        <begin position="569"/>
        <end position="600"/>
    </location>
</feature>
<comment type="subcellular location">
    <subcellularLocation>
        <location evidence="1">Membrane</location>
        <topology evidence="1">Multi-pass membrane protein</topology>
    </subcellularLocation>
</comment>
<feature type="domain" description="Methyl-accepting transducer" evidence="11">
    <location>
        <begin position="278"/>
        <end position="514"/>
    </location>
</feature>
<keyword evidence="8" id="KW-0175">Coiled coil</keyword>
<accession>A0A6N0HX53</accession>
<dbReference type="AlphaFoldDB" id="A0A6N0HX53"/>
<evidence type="ECO:0000256" key="9">
    <source>
        <dbReference type="SAM" id="MobiDB-lite"/>
    </source>
</evidence>
<dbReference type="InterPro" id="IPR004089">
    <property type="entry name" value="MCPsignal_dom"/>
</dbReference>
<feature type="compositionally biased region" description="Acidic residues" evidence="9">
    <location>
        <begin position="590"/>
        <end position="600"/>
    </location>
</feature>
<feature type="coiled-coil region" evidence="8">
    <location>
        <begin position="433"/>
        <end position="491"/>
    </location>
</feature>
<protein>
    <submittedName>
        <fullName evidence="13">Methyl-accepting chemotaxis protein</fullName>
    </submittedName>
</protein>
<evidence type="ECO:0000256" key="7">
    <source>
        <dbReference type="PROSITE-ProRule" id="PRU00284"/>
    </source>
</evidence>
<keyword evidence="14" id="KW-1185">Reference proteome</keyword>
<evidence type="ECO:0000256" key="2">
    <source>
        <dbReference type="ARBA" id="ARBA00022692"/>
    </source>
</evidence>
<dbReference type="Pfam" id="PF00015">
    <property type="entry name" value="MCPsignal"/>
    <property type="match status" value="1"/>
</dbReference>
<dbReference type="EMBL" id="CP054491">
    <property type="protein sequence ID" value="QKQ26953.1"/>
    <property type="molecule type" value="Genomic_DNA"/>
</dbReference>
<evidence type="ECO:0000259" key="11">
    <source>
        <dbReference type="PROSITE" id="PS50111"/>
    </source>
</evidence>
<evidence type="ECO:0000259" key="12">
    <source>
        <dbReference type="PROSITE" id="PS50885"/>
    </source>
</evidence>
<gene>
    <name evidence="13" type="ORF">HUE57_12180</name>
</gene>
<sequence length="600" mass="65804">MKRLSRWLGEAKSIQRYLLLLIIGANLLLAALVTAGHLWNSSTLEEITTADYVYGMDDEVMWITHTTSDLSSRLYYGTLTNTLCQGCDSLLEEVDRHHQLFNSKYQALKESNAEVAARVATYQSNLNSALLVMTKTAIEFSQALENRQSDSSLTTFVERLNEGEKQLEAILHPMATEFDEITDNQRDVISNSFNSSMLVMYIVQIVILPISIIIGLLFSRVVIRPLHDLNESMDAVVSGSGDLNQKLPVGSGEAGKLARDYNKLTEQIRSTLVQIMGVGVLLDSAAKTLYSNAAQTRAGLIGQEAEVNEVTSRIQALKQDTDTIGENTQSATEQATTAYGRSEKGLSIMQETKSFMQRLDHEAGETVEKMERFAGSVNDISIVLEVINKIAGQTNLLALNAAIEAARAGENGRGFAVVADEVRNLAVRTQDSTQQINTIIDELKNNADDTQQALNGNREHTSEALTKVIEVASELQEIDTANRQIAEMNQQIYEAVGHQSSITTEINNNTVNLTMTTKQSENNAISMESLGSELNELVAQLNTSLSSFNISNDIELSNLISIEPVASTPSNAFQEKNRPAPQASSKPDLVDDDSGDIELF</sequence>
<evidence type="ECO:0000256" key="3">
    <source>
        <dbReference type="ARBA" id="ARBA00022989"/>
    </source>
</evidence>
<evidence type="ECO:0000313" key="13">
    <source>
        <dbReference type="EMBL" id="QKQ26953.1"/>
    </source>
</evidence>
<keyword evidence="3 10" id="KW-1133">Transmembrane helix</keyword>
<dbReference type="RefSeq" id="WP_174673280.1">
    <property type="nucleotide sequence ID" value="NZ_CP054491.1"/>
</dbReference>
<dbReference type="GO" id="GO:0016020">
    <property type="term" value="C:membrane"/>
    <property type="evidence" value="ECO:0007669"/>
    <property type="project" value="UniProtKB-SubCell"/>
</dbReference>
<dbReference type="Gene3D" id="1.10.287.950">
    <property type="entry name" value="Methyl-accepting chemotaxis protein"/>
    <property type="match status" value="1"/>
</dbReference>
<dbReference type="SMART" id="SM00283">
    <property type="entry name" value="MA"/>
    <property type="match status" value="1"/>
</dbReference>
<dbReference type="FunFam" id="1.10.287.950:FF:000001">
    <property type="entry name" value="Methyl-accepting chemotaxis sensory transducer"/>
    <property type="match status" value="1"/>
</dbReference>
<evidence type="ECO:0000256" key="4">
    <source>
        <dbReference type="ARBA" id="ARBA00023136"/>
    </source>
</evidence>
<dbReference type="PANTHER" id="PTHR32089:SF119">
    <property type="entry name" value="METHYL-ACCEPTING CHEMOTAXIS PROTEIN CTPL"/>
    <property type="match status" value="1"/>
</dbReference>
<feature type="domain" description="HAMP" evidence="12">
    <location>
        <begin position="220"/>
        <end position="273"/>
    </location>
</feature>
<dbReference type="Proteomes" id="UP000509658">
    <property type="component" value="Chromosome"/>
</dbReference>
<keyword evidence="5 7" id="KW-0807">Transducer</keyword>
<keyword evidence="2 10" id="KW-0812">Transmembrane</keyword>
<dbReference type="SMART" id="SM00304">
    <property type="entry name" value="HAMP"/>
    <property type="match status" value="1"/>
</dbReference>
<dbReference type="KEGG" id="rev:HUE57_12180"/>
<evidence type="ECO:0000256" key="6">
    <source>
        <dbReference type="ARBA" id="ARBA00029447"/>
    </source>
</evidence>
<dbReference type="SUPFAM" id="SSF58104">
    <property type="entry name" value="Methyl-accepting chemotaxis protein (MCP) signaling domain"/>
    <property type="match status" value="1"/>
</dbReference>
<dbReference type="Pfam" id="PF00672">
    <property type="entry name" value="HAMP"/>
    <property type="match status" value="1"/>
</dbReference>
<dbReference type="PROSITE" id="PS50885">
    <property type="entry name" value="HAMP"/>
    <property type="match status" value="1"/>
</dbReference>
<feature type="transmembrane region" description="Helical" evidence="10">
    <location>
        <begin position="198"/>
        <end position="223"/>
    </location>
</feature>
<keyword evidence="4 10" id="KW-0472">Membrane</keyword>
<dbReference type="PROSITE" id="PS50111">
    <property type="entry name" value="CHEMOTAXIS_TRANSDUC_2"/>
    <property type="match status" value="1"/>
</dbReference>
<name>A0A6N0HX53_9GAMM</name>
<dbReference type="CDD" id="cd06225">
    <property type="entry name" value="HAMP"/>
    <property type="match status" value="1"/>
</dbReference>
<reference evidence="13 14" key="1">
    <citation type="submission" date="2020-05" db="EMBL/GenBank/DDBJ databases">
        <title>Horizontal transmission and recombination maintain forever young bacterial symbiont genomes.</title>
        <authorList>
            <person name="Russell S.L."/>
            <person name="Pepper-Tunick E."/>
            <person name="Svedberg J."/>
            <person name="Byrne A."/>
            <person name="Ruelas Castillo J."/>
            <person name="Vollmers C."/>
            <person name="Beinart R.A."/>
            <person name="Corbett-Detig R."/>
        </authorList>
    </citation>
    <scope>NUCLEOTIDE SEQUENCE [LARGE SCALE GENOMIC DNA]</scope>
    <source>
        <strain evidence="13">Santa_Monica_outfall</strain>
    </source>
</reference>
<evidence type="ECO:0000256" key="8">
    <source>
        <dbReference type="SAM" id="Coils"/>
    </source>
</evidence>
<organism evidence="13 14">
    <name type="scientific">Candidatus Reidiella endopervernicosa</name>
    <dbReference type="NCBI Taxonomy" id="2738883"/>
    <lineage>
        <taxon>Bacteria</taxon>
        <taxon>Pseudomonadati</taxon>
        <taxon>Pseudomonadota</taxon>
        <taxon>Gammaproteobacteria</taxon>
        <taxon>Candidatus Reidiella</taxon>
    </lineage>
</organism>
<evidence type="ECO:0000256" key="10">
    <source>
        <dbReference type="SAM" id="Phobius"/>
    </source>
</evidence>
<dbReference type="PANTHER" id="PTHR32089">
    <property type="entry name" value="METHYL-ACCEPTING CHEMOTAXIS PROTEIN MCPB"/>
    <property type="match status" value="1"/>
</dbReference>
<dbReference type="GO" id="GO:0007165">
    <property type="term" value="P:signal transduction"/>
    <property type="evidence" value="ECO:0007669"/>
    <property type="project" value="UniProtKB-KW"/>
</dbReference>
<evidence type="ECO:0000313" key="14">
    <source>
        <dbReference type="Proteomes" id="UP000509658"/>
    </source>
</evidence>
<evidence type="ECO:0000256" key="5">
    <source>
        <dbReference type="ARBA" id="ARBA00023224"/>
    </source>
</evidence>
<proteinExistence type="inferred from homology"/>
<dbReference type="InterPro" id="IPR003660">
    <property type="entry name" value="HAMP_dom"/>
</dbReference>
<dbReference type="GO" id="GO:0006935">
    <property type="term" value="P:chemotaxis"/>
    <property type="evidence" value="ECO:0007669"/>
    <property type="project" value="UniProtKB-ARBA"/>
</dbReference>
<comment type="similarity">
    <text evidence="6">Belongs to the methyl-accepting chemotaxis (MCP) protein family.</text>
</comment>